<proteinExistence type="predicted"/>
<dbReference type="EMBL" id="JAAXOO010000006">
    <property type="protein sequence ID" value="NKY35876.1"/>
    <property type="molecule type" value="Genomic_DNA"/>
</dbReference>
<feature type="region of interest" description="Disordered" evidence="1">
    <location>
        <begin position="29"/>
        <end position="61"/>
    </location>
</feature>
<dbReference type="AlphaFoldDB" id="A0A846XMI7"/>
<keyword evidence="4" id="KW-1185">Reference proteome</keyword>
<protein>
    <submittedName>
        <fullName evidence="3">DUF2510 domain-containing protein</fullName>
    </submittedName>
</protein>
<feature type="domain" description="DUF2510" evidence="2">
    <location>
        <begin position="7"/>
        <end position="36"/>
    </location>
</feature>
<dbReference type="RefSeq" id="WP_084471351.1">
    <property type="nucleotide sequence ID" value="NZ_JAAXOO010000006.1"/>
</dbReference>
<name>A0A846XMI7_9NOCA</name>
<gene>
    <name evidence="3" type="ORF">HGA13_22790</name>
</gene>
<evidence type="ECO:0000313" key="4">
    <source>
        <dbReference type="Proteomes" id="UP000565715"/>
    </source>
</evidence>
<comment type="caution">
    <text evidence="3">The sequence shown here is derived from an EMBL/GenBank/DDBJ whole genome shotgun (WGS) entry which is preliminary data.</text>
</comment>
<reference evidence="3 4" key="1">
    <citation type="submission" date="2020-04" db="EMBL/GenBank/DDBJ databases">
        <title>MicrobeNet Type strains.</title>
        <authorList>
            <person name="Nicholson A.C."/>
        </authorList>
    </citation>
    <scope>NUCLEOTIDE SEQUENCE [LARGE SCALE GENOMIC DNA]</scope>
    <source>
        <strain evidence="3 4">DSM 45078</strain>
    </source>
</reference>
<sequence length="61" mass="6817">MNSTPPAGWYPDPDNNHLSRYWNGTEWTVDRRPAAPDGGRPGQETASRAKVPLFEHIGDAR</sequence>
<dbReference type="InterPro" id="IPR018929">
    <property type="entry name" value="DUF2510"/>
</dbReference>
<evidence type="ECO:0000313" key="3">
    <source>
        <dbReference type="EMBL" id="NKY35876.1"/>
    </source>
</evidence>
<evidence type="ECO:0000259" key="2">
    <source>
        <dbReference type="Pfam" id="PF10708"/>
    </source>
</evidence>
<evidence type="ECO:0000256" key="1">
    <source>
        <dbReference type="SAM" id="MobiDB-lite"/>
    </source>
</evidence>
<accession>A0A846XMI7</accession>
<dbReference type="Proteomes" id="UP000565715">
    <property type="component" value="Unassembled WGS sequence"/>
</dbReference>
<organism evidence="3 4">
    <name type="scientific">Nocardia speluncae</name>
    <dbReference type="NCBI Taxonomy" id="419477"/>
    <lineage>
        <taxon>Bacteria</taxon>
        <taxon>Bacillati</taxon>
        <taxon>Actinomycetota</taxon>
        <taxon>Actinomycetes</taxon>
        <taxon>Mycobacteriales</taxon>
        <taxon>Nocardiaceae</taxon>
        <taxon>Nocardia</taxon>
    </lineage>
</organism>
<dbReference type="Pfam" id="PF10708">
    <property type="entry name" value="DUF2510"/>
    <property type="match status" value="1"/>
</dbReference>